<comment type="caution">
    <text evidence="4">The sequence shown here is derived from an EMBL/GenBank/DDBJ whole genome shotgun (WGS) entry which is preliminary data.</text>
</comment>
<name>A0AAN6YJG8_9PEZI</name>
<reference evidence="4" key="1">
    <citation type="journal article" date="2023" name="Mol. Phylogenet. Evol.">
        <title>Genome-scale phylogeny and comparative genomics of the fungal order Sordariales.</title>
        <authorList>
            <person name="Hensen N."/>
            <person name="Bonometti L."/>
            <person name="Westerberg I."/>
            <person name="Brannstrom I.O."/>
            <person name="Guillou S."/>
            <person name="Cros-Aarteil S."/>
            <person name="Calhoun S."/>
            <person name="Haridas S."/>
            <person name="Kuo A."/>
            <person name="Mondo S."/>
            <person name="Pangilinan J."/>
            <person name="Riley R."/>
            <person name="LaButti K."/>
            <person name="Andreopoulos B."/>
            <person name="Lipzen A."/>
            <person name="Chen C."/>
            <person name="Yan M."/>
            <person name="Daum C."/>
            <person name="Ng V."/>
            <person name="Clum A."/>
            <person name="Steindorff A."/>
            <person name="Ohm R.A."/>
            <person name="Martin F."/>
            <person name="Silar P."/>
            <person name="Natvig D.O."/>
            <person name="Lalanne C."/>
            <person name="Gautier V."/>
            <person name="Ament-Velasquez S.L."/>
            <person name="Kruys A."/>
            <person name="Hutchinson M.I."/>
            <person name="Powell A.J."/>
            <person name="Barry K."/>
            <person name="Miller A.N."/>
            <person name="Grigoriev I.V."/>
            <person name="Debuchy R."/>
            <person name="Gladieux P."/>
            <person name="Hiltunen Thoren M."/>
            <person name="Johannesson H."/>
        </authorList>
    </citation>
    <scope>NUCLEOTIDE SEQUENCE</scope>
    <source>
        <strain evidence="4">PSN293</strain>
    </source>
</reference>
<protein>
    <recommendedName>
        <fullName evidence="3">DUF7707 domain-containing protein</fullName>
    </recommendedName>
</protein>
<evidence type="ECO:0000256" key="1">
    <source>
        <dbReference type="SAM" id="MobiDB-lite"/>
    </source>
</evidence>
<dbReference type="PANTHER" id="PTHR38118:SF2">
    <property type="entry name" value="CDP-ALCOHOL PHOSPHATIDYLTRANSFERASE PROTEIN"/>
    <property type="match status" value="1"/>
</dbReference>
<dbReference type="InterPro" id="IPR056124">
    <property type="entry name" value="DUF7707"/>
</dbReference>
<dbReference type="Proteomes" id="UP001301769">
    <property type="component" value="Unassembled WGS sequence"/>
</dbReference>
<dbReference type="EMBL" id="MU858045">
    <property type="protein sequence ID" value="KAK4220214.1"/>
    <property type="molecule type" value="Genomic_DNA"/>
</dbReference>
<evidence type="ECO:0000313" key="4">
    <source>
        <dbReference type="EMBL" id="KAK4220214.1"/>
    </source>
</evidence>
<organism evidence="4 5">
    <name type="scientific">Rhypophila decipiens</name>
    <dbReference type="NCBI Taxonomy" id="261697"/>
    <lineage>
        <taxon>Eukaryota</taxon>
        <taxon>Fungi</taxon>
        <taxon>Dikarya</taxon>
        <taxon>Ascomycota</taxon>
        <taxon>Pezizomycotina</taxon>
        <taxon>Sordariomycetes</taxon>
        <taxon>Sordariomycetidae</taxon>
        <taxon>Sordariales</taxon>
        <taxon>Naviculisporaceae</taxon>
        <taxon>Rhypophila</taxon>
    </lineage>
</organism>
<keyword evidence="5" id="KW-1185">Reference proteome</keyword>
<feature type="compositionally biased region" description="Polar residues" evidence="1">
    <location>
        <begin position="123"/>
        <end position="146"/>
    </location>
</feature>
<feature type="region of interest" description="Disordered" evidence="1">
    <location>
        <begin position="123"/>
        <end position="167"/>
    </location>
</feature>
<keyword evidence="2" id="KW-0732">Signal</keyword>
<sequence>MVSFKATLLALAGAATVSADYWINTTAVPLSLRIVWCRDQTAACPLICQSISPGPVIDNSCTPETLQYGCLCANQMRPNLSEYSMTIPFHTCQEYGNKCVEECGPWNNQCANDCREDHPCGAQNPQKVNSTSTGTLAPTATPSKDPNQVFDGLAGEPTDPANANGNSNNSGAGALHFGQTYGLAVVLTSLFAGFAIML</sequence>
<accession>A0AAN6YJG8</accession>
<feature type="domain" description="DUF7707" evidence="3">
    <location>
        <begin position="22"/>
        <end position="125"/>
    </location>
</feature>
<gene>
    <name evidence="4" type="ORF">QBC37DRAFT_3758</name>
</gene>
<evidence type="ECO:0000313" key="5">
    <source>
        <dbReference type="Proteomes" id="UP001301769"/>
    </source>
</evidence>
<proteinExistence type="predicted"/>
<dbReference type="Pfam" id="PF24808">
    <property type="entry name" value="DUF7707"/>
    <property type="match status" value="1"/>
</dbReference>
<evidence type="ECO:0000259" key="3">
    <source>
        <dbReference type="Pfam" id="PF24808"/>
    </source>
</evidence>
<evidence type="ECO:0000256" key="2">
    <source>
        <dbReference type="SAM" id="SignalP"/>
    </source>
</evidence>
<dbReference type="PANTHER" id="PTHR38118">
    <property type="entry name" value="ANCHORED CELL WALL PROTEIN 11-RELATED"/>
    <property type="match status" value="1"/>
</dbReference>
<dbReference type="AlphaFoldDB" id="A0AAN6YJG8"/>
<reference evidence="4" key="2">
    <citation type="submission" date="2023-05" db="EMBL/GenBank/DDBJ databases">
        <authorList>
            <consortium name="Lawrence Berkeley National Laboratory"/>
            <person name="Steindorff A."/>
            <person name="Hensen N."/>
            <person name="Bonometti L."/>
            <person name="Westerberg I."/>
            <person name="Brannstrom I.O."/>
            <person name="Guillou S."/>
            <person name="Cros-Aarteil S."/>
            <person name="Calhoun S."/>
            <person name="Haridas S."/>
            <person name="Kuo A."/>
            <person name="Mondo S."/>
            <person name="Pangilinan J."/>
            <person name="Riley R."/>
            <person name="Labutti K."/>
            <person name="Andreopoulos B."/>
            <person name="Lipzen A."/>
            <person name="Chen C."/>
            <person name="Yanf M."/>
            <person name="Daum C."/>
            <person name="Ng V."/>
            <person name="Clum A."/>
            <person name="Ohm R."/>
            <person name="Martin F."/>
            <person name="Silar P."/>
            <person name="Natvig D."/>
            <person name="Lalanne C."/>
            <person name="Gautier V."/>
            <person name="Ament-Velasquez S.L."/>
            <person name="Kruys A."/>
            <person name="Hutchinson M.I."/>
            <person name="Powell A.J."/>
            <person name="Barry K."/>
            <person name="Miller A.N."/>
            <person name="Grigoriev I.V."/>
            <person name="Debuchy R."/>
            <person name="Gladieux P."/>
            <person name="Thoren M.H."/>
            <person name="Johannesson H."/>
        </authorList>
    </citation>
    <scope>NUCLEOTIDE SEQUENCE</scope>
    <source>
        <strain evidence="4">PSN293</strain>
    </source>
</reference>
<feature type="chain" id="PRO_5042979664" description="DUF7707 domain-containing protein" evidence="2">
    <location>
        <begin position="20"/>
        <end position="198"/>
    </location>
</feature>
<feature type="signal peptide" evidence="2">
    <location>
        <begin position="1"/>
        <end position="19"/>
    </location>
</feature>